<dbReference type="Pfam" id="PF04186">
    <property type="entry name" value="FxsA"/>
    <property type="match status" value="1"/>
</dbReference>
<proteinExistence type="predicted"/>
<keyword evidence="2" id="KW-0472">Membrane</keyword>
<evidence type="ECO:0000313" key="4">
    <source>
        <dbReference type="Proteomes" id="UP001317963"/>
    </source>
</evidence>
<keyword evidence="2" id="KW-1133">Transmembrane helix</keyword>
<dbReference type="InterPro" id="IPR007313">
    <property type="entry name" value="FxsA"/>
</dbReference>
<dbReference type="PANTHER" id="PTHR35335:SF1">
    <property type="entry name" value="UPF0716 PROTEIN FXSA"/>
    <property type="match status" value="1"/>
</dbReference>
<feature type="region of interest" description="Disordered" evidence="1">
    <location>
        <begin position="111"/>
        <end position="149"/>
    </location>
</feature>
<organism evidence="3 4">
    <name type="scientific">Candidatus Paraluminiphilus aquimaris</name>
    <dbReference type="NCBI Taxonomy" id="2518994"/>
    <lineage>
        <taxon>Bacteria</taxon>
        <taxon>Pseudomonadati</taxon>
        <taxon>Pseudomonadota</taxon>
        <taxon>Gammaproteobacteria</taxon>
        <taxon>Cellvibrionales</taxon>
        <taxon>Halieaceae</taxon>
        <taxon>Candidatus Paraluminiphilus</taxon>
    </lineage>
</organism>
<evidence type="ECO:0000256" key="1">
    <source>
        <dbReference type="SAM" id="MobiDB-lite"/>
    </source>
</evidence>
<dbReference type="PANTHER" id="PTHR35335">
    <property type="entry name" value="UPF0716 PROTEIN FXSA"/>
    <property type="match status" value="1"/>
</dbReference>
<feature type="compositionally biased region" description="Basic and acidic residues" evidence="1">
    <location>
        <begin position="118"/>
        <end position="132"/>
    </location>
</feature>
<feature type="transmembrane region" description="Helical" evidence="2">
    <location>
        <begin position="20"/>
        <end position="43"/>
    </location>
</feature>
<evidence type="ECO:0000313" key="3">
    <source>
        <dbReference type="EMBL" id="UZP74252.1"/>
    </source>
</evidence>
<sequence length="149" mass="16012">MPFLLIAYPFLEFWSLLELSAQAGALATVGYILLMITLGYWLLQLAGRSALLTAGRFPSAAAIRGQLFAGEISVAFGAVLLMIPGLISDFLALYVFLRAAVKAVFGGVSSRTSSRSAAPERDIPDRTPDIPTDRGPITLEGDYSRVEDD</sequence>
<name>A0ABY6Q4Q2_9GAMM</name>
<feature type="transmembrane region" description="Helical" evidence="2">
    <location>
        <begin position="75"/>
        <end position="97"/>
    </location>
</feature>
<protein>
    <submittedName>
        <fullName evidence="3">FxsA family protein</fullName>
    </submittedName>
</protein>
<accession>A0ABY6Q4Q2</accession>
<keyword evidence="2" id="KW-0812">Transmembrane</keyword>
<dbReference type="RefSeq" id="WP_279243065.1">
    <property type="nucleotide sequence ID" value="NZ_CP036501.1"/>
</dbReference>
<dbReference type="NCBIfam" id="NF008528">
    <property type="entry name" value="PRK11463.1-2"/>
    <property type="match status" value="1"/>
</dbReference>
<evidence type="ECO:0000256" key="2">
    <source>
        <dbReference type="SAM" id="Phobius"/>
    </source>
</evidence>
<gene>
    <name evidence="3" type="ORF">E0F26_05610</name>
</gene>
<dbReference type="Proteomes" id="UP001317963">
    <property type="component" value="Chromosome"/>
</dbReference>
<dbReference type="EMBL" id="CP036501">
    <property type="protein sequence ID" value="UZP74252.1"/>
    <property type="molecule type" value="Genomic_DNA"/>
</dbReference>
<keyword evidence="4" id="KW-1185">Reference proteome</keyword>
<reference evidence="3 4" key="1">
    <citation type="submission" date="2019-02" db="EMBL/GenBank/DDBJ databases">
        <title>Halieaceae_genomes.</title>
        <authorList>
            <person name="Li S.-H."/>
        </authorList>
    </citation>
    <scope>NUCLEOTIDE SEQUENCE [LARGE SCALE GENOMIC DNA]</scope>
    <source>
        <strain evidence="3 4">JH123</strain>
    </source>
</reference>